<proteinExistence type="predicted"/>
<dbReference type="Proteomes" id="UP001519273">
    <property type="component" value="Unassembled WGS sequence"/>
</dbReference>
<evidence type="ECO:0000313" key="2">
    <source>
        <dbReference type="EMBL" id="MBP1938648.1"/>
    </source>
</evidence>
<organism evidence="2 3">
    <name type="scientific">Paenibacillus sediminis</name>
    <dbReference type="NCBI Taxonomy" id="664909"/>
    <lineage>
        <taxon>Bacteria</taxon>
        <taxon>Bacillati</taxon>
        <taxon>Bacillota</taxon>
        <taxon>Bacilli</taxon>
        <taxon>Bacillales</taxon>
        <taxon>Paenibacillaceae</taxon>
        <taxon>Paenibacillus</taxon>
    </lineage>
</organism>
<keyword evidence="1" id="KW-1133">Transmembrane helix</keyword>
<keyword evidence="1" id="KW-0472">Membrane</keyword>
<comment type="caution">
    <text evidence="2">The sequence shown here is derived from an EMBL/GenBank/DDBJ whole genome shotgun (WGS) entry which is preliminary data.</text>
</comment>
<accession>A0ABS4H7Z0</accession>
<protein>
    <submittedName>
        <fullName evidence="2">Uncharacterized protein</fullName>
    </submittedName>
</protein>
<evidence type="ECO:0000313" key="3">
    <source>
        <dbReference type="Proteomes" id="UP001519273"/>
    </source>
</evidence>
<keyword evidence="3" id="KW-1185">Reference proteome</keyword>
<evidence type="ECO:0000256" key="1">
    <source>
        <dbReference type="SAM" id="Phobius"/>
    </source>
</evidence>
<dbReference type="RefSeq" id="WP_209853345.1">
    <property type="nucleotide sequence ID" value="NZ_CBCRVE010000010.1"/>
</dbReference>
<sequence>MTIGKRKLRFLIVTFAILLLGVMLYIILYQDKVKITNKYTAFSYGEGYENTKTVALNMTLTKRLFYDDLLDGSIVIDGESYEISNHRAFFIGEDTSNMYYVPMRRSLITRIKDRIVKSPYKMERLVINHTDGSNLRKTEITLTLSRDFKYLFGIVDRGDQRYQFAAPANNMDEVREISKILFKEE</sequence>
<name>A0ABS4H7Z0_9BACL</name>
<reference evidence="2 3" key="1">
    <citation type="submission" date="2021-03" db="EMBL/GenBank/DDBJ databases">
        <title>Genomic Encyclopedia of Type Strains, Phase IV (KMG-IV): sequencing the most valuable type-strain genomes for metagenomic binning, comparative biology and taxonomic classification.</title>
        <authorList>
            <person name="Goeker M."/>
        </authorList>
    </citation>
    <scope>NUCLEOTIDE SEQUENCE [LARGE SCALE GENOMIC DNA]</scope>
    <source>
        <strain evidence="2 3">DSM 23491</strain>
    </source>
</reference>
<dbReference type="EMBL" id="JAGGKP010000020">
    <property type="protein sequence ID" value="MBP1938648.1"/>
    <property type="molecule type" value="Genomic_DNA"/>
</dbReference>
<gene>
    <name evidence="2" type="ORF">J2Z20_003590</name>
</gene>
<feature type="transmembrane region" description="Helical" evidence="1">
    <location>
        <begin position="7"/>
        <end position="28"/>
    </location>
</feature>
<keyword evidence="1" id="KW-0812">Transmembrane</keyword>